<evidence type="ECO:0000256" key="1">
    <source>
        <dbReference type="SAM" id="MobiDB-lite"/>
    </source>
</evidence>
<reference evidence="2" key="1">
    <citation type="submission" date="2021-01" db="EMBL/GenBank/DDBJ databases">
        <authorList>
            <person name="Corre E."/>
            <person name="Pelletier E."/>
            <person name="Niang G."/>
            <person name="Scheremetjew M."/>
            <person name="Finn R."/>
            <person name="Kale V."/>
            <person name="Holt S."/>
            <person name="Cochrane G."/>
            <person name="Meng A."/>
            <person name="Brown T."/>
            <person name="Cohen L."/>
        </authorList>
    </citation>
    <scope>NUCLEOTIDE SEQUENCE</scope>
    <source>
        <strain evidence="2">379</strain>
    </source>
</reference>
<feature type="compositionally biased region" description="Low complexity" evidence="1">
    <location>
        <begin position="48"/>
        <end position="68"/>
    </location>
</feature>
<name>A0A7S3RM89_EMIHU</name>
<sequence>MSAASERNSGKEESMALPSAWERYLGATAHQGPAPFGRTPRQNPESLSSSVDSNPQQQQQQPRSPASSTDSIQSGGSTTWRSEWERFLGEPCPAPRWGSRW</sequence>
<dbReference type="AlphaFoldDB" id="A0A7S3RM89"/>
<proteinExistence type="predicted"/>
<accession>A0A7S3RM89</accession>
<evidence type="ECO:0000313" key="2">
    <source>
        <dbReference type="EMBL" id="CAE0528193.1"/>
    </source>
</evidence>
<feature type="region of interest" description="Disordered" evidence="1">
    <location>
        <begin position="1"/>
        <end position="101"/>
    </location>
</feature>
<organism evidence="2">
    <name type="scientific">Emiliania huxleyi</name>
    <name type="common">Coccolithophore</name>
    <name type="synonym">Pontosphaera huxleyi</name>
    <dbReference type="NCBI Taxonomy" id="2903"/>
    <lineage>
        <taxon>Eukaryota</taxon>
        <taxon>Haptista</taxon>
        <taxon>Haptophyta</taxon>
        <taxon>Prymnesiophyceae</taxon>
        <taxon>Isochrysidales</taxon>
        <taxon>Noelaerhabdaceae</taxon>
        <taxon>Emiliania</taxon>
    </lineage>
</organism>
<dbReference type="EMBL" id="HBIR01006252">
    <property type="protein sequence ID" value="CAE0528193.1"/>
    <property type="molecule type" value="Transcribed_RNA"/>
</dbReference>
<protein>
    <submittedName>
        <fullName evidence="2">Uncharacterized protein</fullName>
    </submittedName>
</protein>
<feature type="compositionally biased region" description="Polar residues" evidence="1">
    <location>
        <begin position="69"/>
        <end position="81"/>
    </location>
</feature>
<gene>
    <name evidence="2" type="ORF">EHUX00137_LOCUS4288</name>
</gene>